<sequence>MLLSQSALSTLDDPERGFTLLILSDTLWLHDEHTNLLHTISRALSRTDQGYVYSTTGHYAKRPIVEEFFQRMKDELGMEHEELVYSARWEGEMVVDVGVGRPRADLNARKAAVWCFRAWRKGYKPEE</sequence>
<accession>A0ACC2VG15</accession>
<proteinExistence type="predicted"/>
<keyword evidence="2" id="KW-1185">Reference proteome</keyword>
<gene>
    <name evidence="1" type="ORF">QFC19_006459</name>
</gene>
<evidence type="ECO:0000313" key="1">
    <source>
        <dbReference type="EMBL" id="KAJ9098335.1"/>
    </source>
</evidence>
<reference evidence="1" key="1">
    <citation type="submission" date="2023-04" db="EMBL/GenBank/DDBJ databases">
        <title>Draft Genome sequencing of Naganishia species isolated from polar environments using Oxford Nanopore Technology.</title>
        <authorList>
            <person name="Leo P."/>
            <person name="Venkateswaran K."/>
        </authorList>
    </citation>
    <scope>NUCLEOTIDE SEQUENCE</scope>
    <source>
        <strain evidence="1">MNA-CCFEE 5261</strain>
    </source>
</reference>
<dbReference type="EMBL" id="JASBWR010000078">
    <property type="protein sequence ID" value="KAJ9098335.1"/>
    <property type="molecule type" value="Genomic_DNA"/>
</dbReference>
<organism evidence="1 2">
    <name type="scientific">Naganishia cerealis</name>
    <dbReference type="NCBI Taxonomy" id="610337"/>
    <lineage>
        <taxon>Eukaryota</taxon>
        <taxon>Fungi</taxon>
        <taxon>Dikarya</taxon>
        <taxon>Basidiomycota</taxon>
        <taxon>Agaricomycotina</taxon>
        <taxon>Tremellomycetes</taxon>
        <taxon>Filobasidiales</taxon>
        <taxon>Filobasidiaceae</taxon>
        <taxon>Naganishia</taxon>
    </lineage>
</organism>
<comment type="caution">
    <text evidence="1">The sequence shown here is derived from an EMBL/GenBank/DDBJ whole genome shotgun (WGS) entry which is preliminary data.</text>
</comment>
<name>A0ACC2VG15_9TREE</name>
<dbReference type="Proteomes" id="UP001241377">
    <property type="component" value="Unassembled WGS sequence"/>
</dbReference>
<protein>
    <submittedName>
        <fullName evidence="1">Uncharacterized protein</fullName>
    </submittedName>
</protein>
<evidence type="ECO:0000313" key="2">
    <source>
        <dbReference type="Proteomes" id="UP001241377"/>
    </source>
</evidence>